<evidence type="ECO:0000256" key="1">
    <source>
        <dbReference type="SAM" id="MobiDB-lite"/>
    </source>
</evidence>
<accession>A0A2K9LT99</accession>
<sequence>MVLRRRKVRFGRKMRRSAGRKRKMRVGSGRPYKRRRTSARTKFTAFKRRTAGGGFGTRSKRVTCYYERSGSWMGESGGSTGNLLSLNSVINGDWRMVLNNPYDPEAAVGGPTAANFRPWSLLYNKYRVLKAKVSITFYQRAPCAAGIYPMAAGLKIDDNGSWTAAAGSNWWSLQRDPTFVFKKMYMGPAGNAKVTVTKTVNMRDWFDPKQDNSASTSANPAHLVYAFPCIQNLVCMVDPTLQAFYMTIRVSMDTLFTEPKDMTEFATAAPAANPMQS</sequence>
<dbReference type="EMBL" id="KY487912">
    <property type="protein sequence ID" value="AUM61891.1"/>
    <property type="molecule type" value="Genomic_DNA"/>
</dbReference>
<evidence type="ECO:0000313" key="2">
    <source>
        <dbReference type="EMBL" id="AUM61891.1"/>
    </source>
</evidence>
<reference evidence="2" key="1">
    <citation type="submission" date="2017-01" db="EMBL/GenBank/DDBJ databases">
        <title>High-throughput sequencing uncovers low homogeneity in the biogeography of single-stranded DNA viruses.</title>
        <authorList>
            <person name="Pearson V.M."/>
            <person name="Rokyta D.R."/>
        </authorList>
    </citation>
    <scope>NUCLEOTIDE SEQUENCE</scope>
</reference>
<name>A0A2K9LT99_9VIRU</name>
<proteinExistence type="predicted"/>
<gene>
    <name evidence="2" type="primary">Cap</name>
</gene>
<feature type="region of interest" description="Disordered" evidence="1">
    <location>
        <begin position="11"/>
        <end position="38"/>
    </location>
</feature>
<organism evidence="2">
    <name type="scientific">uncultured virus</name>
    <dbReference type="NCBI Taxonomy" id="340016"/>
    <lineage>
        <taxon>Viruses</taxon>
        <taxon>environmental samples</taxon>
    </lineage>
</organism>
<protein>
    <submittedName>
        <fullName evidence="2">Putative capsid</fullName>
    </submittedName>
</protein>